<dbReference type="CDD" id="cd06156">
    <property type="entry name" value="eu_AANH_C_2"/>
    <property type="match status" value="1"/>
</dbReference>
<dbReference type="GO" id="GO:0017183">
    <property type="term" value="P:protein histidyl modification to diphthamide"/>
    <property type="evidence" value="ECO:0007669"/>
    <property type="project" value="TreeGrafter"/>
</dbReference>
<evidence type="ECO:0000313" key="8">
    <source>
        <dbReference type="Proteomes" id="UP000800093"/>
    </source>
</evidence>
<dbReference type="InterPro" id="IPR035959">
    <property type="entry name" value="RutC-like_sf"/>
</dbReference>
<dbReference type="Proteomes" id="UP000800093">
    <property type="component" value="Unassembled WGS sequence"/>
</dbReference>
<comment type="catalytic activity">
    <reaction evidence="5">
        <text>diphthine-[translation elongation factor 2] + NH4(+) + ATP = diphthamide-[translation elongation factor 2] + AMP + diphosphate + H(+)</text>
        <dbReference type="Rhea" id="RHEA:19753"/>
        <dbReference type="Rhea" id="RHEA-COMP:10172"/>
        <dbReference type="Rhea" id="RHEA-COMP:10174"/>
        <dbReference type="ChEBI" id="CHEBI:15378"/>
        <dbReference type="ChEBI" id="CHEBI:16692"/>
        <dbReference type="ChEBI" id="CHEBI:28938"/>
        <dbReference type="ChEBI" id="CHEBI:30616"/>
        <dbReference type="ChEBI" id="CHEBI:33019"/>
        <dbReference type="ChEBI" id="CHEBI:82696"/>
        <dbReference type="ChEBI" id="CHEBI:456215"/>
        <dbReference type="EC" id="6.3.1.14"/>
    </reaction>
</comment>
<evidence type="ECO:0000256" key="5">
    <source>
        <dbReference type="ARBA" id="ARBA00048108"/>
    </source>
</evidence>
<dbReference type="NCBIfam" id="TIGR00290">
    <property type="entry name" value="MJ0570_dom"/>
    <property type="match status" value="1"/>
</dbReference>
<dbReference type="Pfam" id="PF01902">
    <property type="entry name" value="Diphthami_syn_2"/>
    <property type="match status" value="1"/>
</dbReference>
<sequence>MTPLNVIALISGGKDSLFSILHCMAAGHKIVALANIHPPGDSTEDVESHMYQTVGHDVIPLYAEALNLPLFRKQILGNAVVTAREYTVPKSGEGYDETETLAPLFRKVMKDHPEADAVSTGAILSTYQRTRVESVALRFGLTPLAFLWQYPFLPPYRQSQLLLDMGAMGMDARVIKVASGGLDNSILGHNVASIDIIEYLKRAASTFGQAGDGAVVGEGGEYETLCVDGPSVLWKKTLAIGGSRPMQLDAQVGIMSFKNTNAKAIDKEDDGRGLETLRIPPLWDDDFKVHFDALGSLPSAKLPGKLAELRRRTVTTFRLEEPKKGHLYWTFSNAMESNVDTAAEQLRSIMTRGRMSLYLGRETVHATLLLRSMSDFEAVNKIYRERFTDPIPPTRVTVALGDAMPEGIDIMLSVINVHNDKIGSLSGLHVQSRSYWAPANIGPYSQAISGPLGLDKTGTEPPPALLNIGWRPPFVADDDANANAVYVAGQIPLVPSTMELYTEKGFAGQGLLAMQHLWRIGRTMNVKWWNAGVAFISRSSTEEPQNRVAIAQVLWKTMHDSTLQAQESQNEDALDIDPWDLQNRVYDQCDNDKAPQAPIPDRSVLMDEKSFHIPPAFVVEVEELPRGADIEWHSIGVAVEDCDILTGDGFGIIVYTVSVPAARATLFAAEFTVKDDGILDRTKELVEKEGFKWEHATLYAAPECHKMWSQVIPGTQWIPCHRVWGKDGEEVAGVIVGRASW</sequence>
<dbReference type="Gene3D" id="3.40.50.620">
    <property type="entry name" value="HUPs"/>
    <property type="match status" value="1"/>
</dbReference>
<reference evidence="8" key="1">
    <citation type="journal article" date="2020" name="Stud. Mycol.">
        <title>101 Dothideomycetes genomes: A test case for predicting lifestyles and emergence of pathogens.</title>
        <authorList>
            <person name="Haridas S."/>
            <person name="Albert R."/>
            <person name="Binder M."/>
            <person name="Bloem J."/>
            <person name="LaButti K."/>
            <person name="Salamov A."/>
            <person name="Andreopoulos B."/>
            <person name="Baker S."/>
            <person name="Barry K."/>
            <person name="Bills G."/>
            <person name="Bluhm B."/>
            <person name="Cannon C."/>
            <person name="Castanera R."/>
            <person name="Culley D."/>
            <person name="Daum C."/>
            <person name="Ezra D."/>
            <person name="Gonzalez J."/>
            <person name="Henrissat B."/>
            <person name="Kuo A."/>
            <person name="Liang C."/>
            <person name="Lipzen A."/>
            <person name="Lutzoni F."/>
            <person name="Magnuson J."/>
            <person name="Mondo S."/>
            <person name="Nolan M."/>
            <person name="Ohm R."/>
            <person name="Pangilinan J."/>
            <person name="Park H.-J."/>
            <person name="Ramirez L."/>
            <person name="Alfaro M."/>
            <person name="Sun H."/>
            <person name="Tritt A."/>
            <person name="Yoshinaga Y."/>
            <person name="Zwiers L.-H."/>
            <person name="Turgeon B."/>
            <person name="Goodwin S."/>
            <person name="Spatafora J."/>
            <person name="Crous P."/>
            <person name="Grigoriev I."/>
        </authorList>
    </citation>
    <scope>NUCLEOTIDE SEQUENCE [LARGE SCALE GENOMIC DNA]</scope>
    <source>
        <strain evidence="8">CBS 304.66</strain>
    </source>
</reference>
<protein>
    <recommendedName>
        <fullName evidence="2">Diphthine--ammonia ligase</fullName>
        <ecNumber evidence="1">6.3.1.14</ecNumber>
    </recommendedName>
    <alternativeName>
        <fullName evidence="3">Diphthamide synthase</fullName>
    </alternativeName>
    <alternativeName>
        <fullName evidence="4">Diphthamide synthetase</fullName>
    </alternativeName>
</protein>
<comment type="caution">
    <text evidence="7">The sequence shown here is derived from an EMBL/GenBank/DDBJ whole genome shotgun (WGS) entry which is preliminary data.</text>
</comment>
<feature type="domain" description="Diphthamide synthase" evidence="6">
    <location>
        <begin position="5"/>
        <end position="241"/>
    </location>
</feature>
<dbReference type="FunFam" id="3.40.50.620:FF:000145">
    <property type="entry name" value="ATP-binding domain containing protein"/>
    <property type="match status" value="1"/>
</dbReference>
<organism evidence="7 8">
    <name type="scientific">Lojkania enalia</name>
    <dbReference type="NCBI Taxonomy" id="147567"/>
    <lineage>
        <taxon>Eukaryota</taxon>
        <taxon>Fungi</taxon>
        <taxon>Dikarya</taxon>
        <taxon>Ascomycota</taxon>
        <taxon>Pezizomycotina</taxon>
        <taxon>Dothideomycetes</taxon>
        <taxon>Pleosporomycetidae</taxon>
        <taxon>Pleosporales</taxon>
        <taxon>Pleosporales incertae sedis</taxon>
        <taxon>Lojkania</taxon>
    </lineage>
</organism>
<dbReference type="AlphaFoldDB" id="A0A9P4KBN8"/>
<evidence type="ECO:0000256" key="3">
    <source>
        <dbReference type="ARBA" id="ARBA00029814"/>
    </source>
</evidence>
<name>A0A9P4KBN8_9PLEO</name>
<dbReference type="EMBL" id="ML986599">
    <property type="protein sequence ID" value="KAF2266289.1"/>
    <property type="molecule type" value="Genomic_DNA"/>
</dbReference>
<dbReference type="InterPro" id="IPR002761">
    <property type="entry name" value="Diphthami_syn_dom"/>
</dbReference>
<dbReference type="OrthoDB" id="686384at2759"/>
<keyword evidence="8" id="KW-1185">Reference proteome</keyword>
<gene>
    <name evidence="7" type="ORF">CC78DRAFT_531685</name>
</gene>
<accession>A0A9P4KBN8</accession>
<dbReference type="InterPro" id="IPR014729">
    <property type="entry name" value="Rossmann-like_a/b/a_fold"/>
</dbReference>
<dbReference type="SUPFAM" id="SSF55298">
    <property type="entry name" value="YjgF-like"/>
    <property type="match status" value="2"/>
</dbReference>
<dbReference type="PANTHER" id="PTHR12196">
    <property type="entry name" value="DOMAIN OF UNKNOWN FUNCTION 71 DUF71 -CONTAINING PROTEIN"/>
    <property type="match status" value="1"/>
</dbReference>
<dbReference type="SUPFAM" id="SSF52402">
    <property type="entry name" value="Adenine nucleotide alpha hydrolases-like"/>
    <property type="match status" value="1"/>
</dbReference>
<evidence type="ECO:0000259" key="6">
    <source>
        <dbReference type="Pfam" id="PF01902"/>
    </source>
</evidence>
<evidence type="ECO:0000256" key="1">
    <source>
        <dbReference type="ARBA" id="ARBA00012089"/>
    </source>
</evidence>
<dbReference type="PANTHER" id="PTHR12196:SF2">
    <property type="entry name" value="DIPHTHINE--AMMONIA LIGASE"/>
    <property type="match status" value="1"/>
</dbReference>
<dbReference type="GO" id="GO:0017178">
    <property type="term" value="F:diphthine-ammonia ligase activity"/>
    <property type="evidence" value="ECO:0007669"/>
    <property type="project" value="UniProtKB-EC"/>
</dbReference>
<evidence type="ECO:0000256" key="2">
    <source>
        <dbReference type="ARBA" id="ARBA00018426"/>
    </source>
</evidence>
<dbReference type="EC" id="6.3.1.14" evidence="1"/>
<dbReference type="CDD" id="cd01994">
    <property type="entry name" value="AANH_PF0828-like"/>
    <property type="match status" value="1"/>
</dbReference>
<dbReference type="Gene3D" id="3.90.1490.10">
    <property type="entry name" value="putative n-type atp pyrophosphatase, domain 2"/>
    <property type="match status" value="1"/>
</dbReference>
<evidence type="ECO:0000313" key="7">
    <source>
        <dbReference type="EMBL" id="KAF2266289.1"/>
    </source>
</evidence>
<dbReference type="InterPro" id="IPR030662">
    <property type="entry name" value="DPH6/MJ0570"/>
</dbReference>
<dbReference type="Gene3D" id="3.30.1330.40">
    <property type="entry name" value="RutC-like"/>
    <property type="match status" value="2"/>
</dbReference>
<proteinExistence type="predicted"/>
<dbReference type="GO" id="GO:0016787">
    <property type="term" value="F:hydrolase activity"/>
    <property type="evidence" value="ECO:0007669"/>
    <property type="project" value="UniProtKB-KW"/>
</dbReference>
<evidence type="ECO:0000256" key="4">
    <source>
        <dbReference type="ARBA" id="ARBA00031552"/>
    </source>
</evidence>